<feature type="non-terminal residue" evidence="1">
    <location>
        <position position="46"/>
    </location>
</feature>
<dbReference type="EMBL" id="UINC01097088">
    <property type="protein sequence ID" value="SVC54507.1"/>
    <property type="molecule type" value="Genomic_DNA"/>
</dbReference>
<sequence>MNTYRTHYCSDLSIQNLDQEVVLSGWIDTMRDHGNLLFIDLRDNYG</sequence>
<dbReference type="SUPFAM" id="SSF50249">
    <property type="entry name" value="Nucleic acid-binding proteins"/>
    <property type="match status" value="1"/>
</dbReference>
<gene>
    <name evidence="1" type="ORF">METZ01_LOCUS307361</name>
</gene>
<name>A0A382N2W3_9ZZZZ</name>
<proteinExistence type="predicted"/>
<evidence type="ECO:0008006" key="2">
    <source>
        <dbReference type="Google" id="ProtNLM"/>
    </source>
</evidence>
<dbReference type="AlphaFoldDB" id="A0A382N2W3"/>
<evidence type="ECO:0000313" key="1">
    <source>
        <dbReference type="EMBL" id="SVC54507.1"/>
    </source>
</evidence>
<accession>A0A382N2W3</accession>
<dbReference type="Gene3D" id="2.40.50.140">
    <property type="entry name" value="Nucleic acid-binding proteins"/>
    <property type="match status" value="1"/>
</dbReference>
<organism evidence="1">
    <name type="scientific">marine metagenome</name>
    <dbReference type="NCBI Taxonomy" id="408172"/>
    <lineage>
        <taxon>unclassified sequences</taxon>
        <taxon>metagenomes</taxon>
        <taxon>ecological metagenomes</taxon>
    </lineage>
</organism>
<protein>
    <recommendedName>
        <fullName evidence="2">OB domain-containing protein</fullName>
    </recommendedName>
</protein>
<reference evidence="1" key="1">
    <citation type="submission" date="2018-05" db="EMBL/GenBank/DDBJ databases">
        <authorList>
            <person name="Lanie J.A."/>
            <person name="Ng W.-L."/>
            <person name="Kazmierczak K.M."/>
            <person name="Andrzejewski T.M."/>
            <person name="Davidsen T.M."/>
            <person name="Wayne K.J."/>
            <person name="Tettelin H."/>
            <person name="Glass J.I."/>
            <person name="Rusch D."/>
            <person name="Podicherti R."/>
            <person name="Tsui H.-C.T."/>
            <person name="Winkler M.E."/>
        </authorList>
    </citation>
    <scope>NUCLEOTIDE SEQUENCE</scope>
</reference>
<dbReference type="InterPro" id="IPR012340">
    <property type="entry name" value="NA-bd_OB-fold"/>
</dbReference>